<feature type="chain" id="PRO_5037803097" description="Acetolactate synthase" evidence="1">
    <location>
        <begin position="28"/>
        <end position="145"/>
    </location>
</feature>
<reference evidence="2" key="1">
    <citation type="submission" date="2017-05" db="EMBL/GenBank/DDBJ databases">
        <authorList>
            <person name="Imhoff J.F."/>
            <person name="Rahn T."/>
            <person name="Kuenzel S."/>
            <person name="Neulinger S.C."/>
        </authorList>
    </citation>
    <scope>NUCLEOTIDE SEQUENCE</scope>
    <source>
        <strain evidence="2">LMG 28126</strain>
    </source>
</reference>
<organism evidence="2 3">
    <name type="scientific">Rhodobaculum claviforme</name>
    <dbReference type="NCBI Taxonomy" id="1549854"/>
    <lineage>
        <taxon>Bacteria</taxon>
        <taxon>Pseudomonadati</taxon>
        <taxon>Pseudomonadota</taxon>
        <taxon>Alphaproteobacteria</taxon>
        <taxon>Rhodobacterales</taxon>
        <taxon>Paracoccaceae</taxon>
        <taxon>Rhodobaculum</taxon>
    </lineage>
</organism>
<proteinExistence type="predicted"/>
<dbReference type="InterPro" id="IPR045467">
    <property type="entry name" value="DUF6497"/>
</dbReference>
<feature type="signal peptide" evidence="1">
    <location>
        <begin position="1"/>
        <end position="27"/>
    </location>
</feature>
<dbReference type="RefSeq" id="WP_201157958.1">
    <property type="nucleotide sequence ID" value="NZ_NHSD01000294.1"/>
</dbReference>
<evidence type="ECO:0000256" key="1">
    <source>
        <dbReference type="SAM" id="SignalP"/>
    </source>
</evidence>
<gene>
    <name evidence="2" type="ORF">CCR87_12840</name>
</gene>
<dbReference type="Pfam" id="PF20107">
    <property type="entry name" value="DUF6497"/>
    <property type="match status" value="1"/>
</dbReference>
<dbReference type="AlphaFoldDB" id="A0A934TLS8"/>
<reference evidence="2" key="2">
    <citation type="journal article" date="2020" name="Microorganisms">
        <title>Osmotic Adaptation and Compatible Solute Biosynthesis of Phototrophic Bacteria as Revealed from Genome Analyses.</title>
        <authorList>
            <person name="Imhoff J.F."/>
            <person name="Rahn T."/>
            <person name="Kunzel S."/>
            <person name="Keller A."/>
            <person name="Neulinger S.C."/>
        </authorList>
    </citation>
    <scope>NUCLEOTIDE SEQUENCE</scope>
    <source>
        <strain evidence="2">LMG 28126</strain>
    </source>
</reference>
<comment type="caution">
    <text evidence="2">The sequence shown here is derived from an EMBL/GenBank/DDBJ whole genome shotgun (WGS) entry which is preliminary data.</text>
</comment>
<keyword evidence="1" id="KW-0732">Signal</keyword>
<accession>A0A934TLS8</accession>
<sequence>MQPSAPPRRTVPAIALVVCLLAGRAVAQAEGGLPDGLLEVPSRQPVTLQEAFWEEQADGALWLRLRFIAPRIGSAPGEYGFDLVEWDMVHLCETLGLPWADAAGAELIVVSLAAEAVEFGAQTPDVAQFFEAYRPEDGECLWEEY</sequence>
<keyword evidence="3" id="KW-1185">Reference proteome</keyword>
<dbReference type="Proteomes" id="UP000706333">
    <property type="component" value="Unassembled WGS sequence"/>
</dbReference>
<name>A0A934TLS8_9RHOB</name>
<protein>
    <recommendedName>
        <fullName evidence="4">Acetolactate synthase</fullName>
    </recommendedName>
</protein>
<dbReference type="EMBL" id="NHSD01000294">
    <property type="protein sequence ID" value="MBK5928207.1"/>
    <property type="molecule type" value="Genomic_DNA"/>
</dbReference>
<evidence type="ECO:0000313" key="3">
    <source>
        <dbReference type="Proteomes" id="UP000706333"/>
    </source>
</evidence>
<evidence type="ECO:0000313" key="2">
    <source>
        <dbReference type="EMBL" id="MBK5928207.1"/>
    </source>
</evidence>
<evidence type="ECO:0008006" key="4">
    <source>
        <dbReference type="Google" id="ProtNLM"/>
    </source>
</evidence>